<organism evidence="1">
    <name type="scientific">uncultured marine thaumarchaeote KM3_25_D06</name>
    <dbReference type="NCBI Taxonomy" id="1456104"/>
    <lineage>
        <taxon>Archaea</taxon>
        <taxon>Nitrososphaerota</taxon>
        <taxon>environmental samples</taxon>
    </lineage>
</organism>
<protein>
    <submittedName>
        <fullName evidence="1">Uncharacterized protein</fullName>
    </submittedName>
</protein>
<name>A0A075GYD6_9ARCH</name>
<dbReference type="AlphaFoldDB" id="A0A075GYD6"/>
<proteinExistence type="predicted"/>
<accession>A0A075GYD6</accession>
<evidence type="ECO:0000313" key="1">
    <source>
        <dbReference type="EMBL" id="AIF07905.1"/>
    </source>
</evidence>
<sequence>MSIIHPLLQKLQNDVQELQKGLQPDHLSFWYQKIISDTKEMAPPWLQDKINVKQDPILPMKFNLDISKRAVRYFIIAVENNLPQMPYSTQLYFLKVQEILGFEMDKSLV</sequence>
<dbReference type="EMBL" id="KF900815">
    <property type="protein sequence ID" value="AIF07905.1"/>
    <property type="molecule type" value="Genomic_DNA"/>
</dbReference>
<reference evidence="1" key="1">
    <citation type="journal article" date="2014" name="Genome Biol. Evol.">
        <title>Pangenome evidence for extensive interdomain horizontal transfer affecting lineage core and shell genes in uncultured planktonic thaumarchaeota and euryarchaeota.</title>
        <authorList>
            <person name="Deschamps P."/>
            <person name="Zivanovic Y."/>
            <person name="Moreira D."/>
            <person name="Rodriguez-Valera F."/>
            <person name="Lopez-Garcia P."/>
        </authorList>
    </citation>
    <scope>NUCLEOTIDE SEQUENCE</scope>
</reference>